<dbReference type="EMBL" id="JAXBCZ010000002">
    <property type="protein sequence ID" value="MEA1305659.1"/>
    <property type="molecule type" value="Genomic_DNA"/>
</dbReference>
<evidence type="ECO:0000313" key="2">
    <source>
        <dbReference type="Proteomes" id="UP001289581"/>
    </source>
</evidence>
<protein>
    <submittedName>
        <fullName evidence="1">DUF6248 family natural product biosynthesis protein</fullName>
    </submittedName>
</protein>
<dbReference type="AlphaFoldDB" id="A0AAW9KY39"/>
<organism evidence="1 2">
    <name type="scientific">Actinomyces oris</name>
    <dbReference type="NCBI Taxonomy" id="544580"/>
    <lineage>
        <taxon>Bacteria</taxon>
        <taxon>Bacillati</taxon>
        <taxon>Actinomycetota</taxon>
        <taxon>Actinomycetes</taxon>
        <taxon>Actinomycetales</taxon>
        <taxon>Actinomycetaceae</taxon>
        <taxon>Actinomyces</taxon>
    </lineage>
</organism>
<dbReference type="Pfam" id="PF19761">
    <property type="entry name" value="DUF6248"/>
    <property type="match status" value="1"/>
</dbReference>
<gene>
    <name evidence="1" type="ORF">QU665_11385</name>
</gene>
<accession>A0AAW9KY39</accession>
<sequence length="140" mass="15390">MSGHARHAMTAEEAAWVREHAWLPPMRRAYAQWPFLYDRCMCRRLLAGGGACGGCQAGDHAACTQRMERWPANAPLCWVTDTQGRVPILDGVDSWQVWDATVVHDPRCTCYLNGHPGAVAEEASSGTVQGDLLSLLEVAR</sequence>
<reference evidence="1 2" key="1">
    <citation type="submission" date="2023-06" db="EMBL/GenBank/DDBJ databases">
        <title>Actinomyces orist ORNL 0101 HMT-893 genome.</title>
        <authorList>
            <person name="Johnston C.D."/>
            <person name="Chen T."/>
            <person name="Dewhirst F.E."/>
        </authorList>
    </citation>
    <scope>NUCLEOTIDE SEQUENCE [LARGE SCALE GENOMIC DNA]</scope>
    <source>
        <strain evidence="1 2">ORNL 0101</strain>
    </source>
</reference>
<dbReference type="RefSeq" id="WP_075392650.1">
    <property type="nucleotide sequence ID" value="NZ_JAXBCZ010000002.1"/>
</dbReference>
<keyword evidence="2" id="KW-1185">Reference proteome</keyword>
<comment type="caution">
    <text evidence="1">The sequence shown here is derived from an EMBL/GenBank/DDBJ whole genome shotgun (WGS) entry which is preliminary data.</text>
</comment>
<proteinExistence type="predicted"/>
<dbReference type="Proteomes" id="UP001289581">
    <property type="component" value="Unassembled WGS sequence"/>
</dbReference>
<dbReference type="InterPro" id="IPR046215">
    <property type="entry name" value="DUF6248"/>
</dbReference>
<name>A0AAW9KY39_9ACTO</name>
<evidence type="ECO:0000313" key="1">
    <source>
        <dbReference type="EMBL" id="MEA1305659.1"/>
    </source>
</evidence>